<feature type="region of interest" description="Disordered" evidence="1">
    <location>
        <begin position="318"/>
        <end position="425"/>
    </location>
</feature>
<feature type="compositionally biased region" description="Basic residues" evidence="1">
    <location>
        <begin position="459"/>
        <end position="475"/>
    </location>
</feature>
<gene>
    <name evidence="3" type="ORF">A4X13_0g5608</name>
</gene>
<organism evidence="3 4">
    <name type="scientific">Tilletia indica</name>
    <dbReference type="NCBI Taxonomy" id="43049"/>
    <lineage>
        <taxon>Eukaryota</taxon>
        <taxon>Fungi</taxon>
        <taxon>Dikarya</taxon>
        <taxon>Basidiomycota</taxon>
        <taxon>Ustilaginomycotina</taxon>
        <taxon>Exobasidiomycetes</taxon>
        <taxon>Tilletiales</taxon>
        <taxon>Tilletiaceae</taxon>
        <taxon>Tilletia</taxon>
    </lineage>
</organism>
<dbReference type="AlphaFoldDB" id="A0A8T8STE3"/>
<name>A0A8T8STE3_9BASI</name>
<feature type="compositionally biased region" description="Basic residues" evidence="1">
    <location>
        <begin position="734"/>
        <end position="743"/>
    </location>
</feature>
<feature type="compositionally biased region" description="Basic and acidic residues" evidence="1">
    <location>
        <begin position="492"/>
        <end position="503"/>
    </location>
</feature>
<feature type="compositionally biased region" description="Basic and acidic residues" evidence="1">
    <location>
        <begin position="514"/>
        <end position="525"/>
    </location>
</feature>
<accession>A0A8T8STE3</accession>
<keyword evidence="2" id="KW-0472">Membrane</keyword>
<feature type="compositionally biased region" description="Low complexity" evidence="1">
    <location>
        <begin position="624"/>
        <end position="650"/>
    </location>
</feature>
<feature type="region of interest" description="Disordered" evidence="1">
    <location>
        <begin position="445"/>
        <end position="527"/>
    </location>
</feature>
<feature type="compositionally biased region" description="Polar residues" evidence="1">
    <location>
        <begin position="133"/>
        <end position="146"/>
    </location>
</feature>
<feature type="transmembrane region" description="Helical" evidence="2">
    <location>
        <begin position="574"/>
        <end position="596"/>
    </location>
</feature>
<protein>
    <submittedName>
        <fullName evidence="3">Uncharacterized protein</fullName>
    </submittedName>
</protein>
<feature type="compositionally biased region" description="Low complexity" evidence="1">
    <location>
        <begin position="41"/>
        <end position="53"/>
    </location>
</feature>
<comment type="caution">
    <text evidence="3">The sequence shown here is derived from an EMBL/GenBank/DDBJ whole genome shotgun (WGS) entry which is preliminary data.</text>
</comment>
<feature type="compositionally biased region" description="Polar residues" evidence="1">
    <location>
        <begin position="56"/>
        <end position="66"/>
    </location>
</feature>
<keyword evidence="2" id="KW-0812">Transmembrane</keyword>
<feature type="region of interest" description="Disordered" evidence="1">
    <location>
        <begin position="624"/>
        <end position="749"/>
    </location>
</feature>
<feature type="region of interest" description="Disordered" evidence="1">
    <location>
        <begin position="118"/>
        <end position="177"/>
    </location>
</feature>
<evidence type="ECO:0000256" key="1">
    <source>
        <dbReference type="SAM" id="MobiDB-lite"/>
    </source>
</evidence>
<dbReference type="EMBL" id="LWDF02000450">
    <property type="protein sequence ID" value="KAE8246844.1"/>
    <property type="molecule type" value="Genomic_DNA"/>
</dbReference>
<keyword evidence="2" id="KW-1133">Transmembrane helix</keyword>
<feature type="compositionally biased region" description="Polar residues" evidence="1">
    <location>
        <begin position="165"/>
        <end position="177"/>
    </location>
</feature>
<feature type="region of interest" description="Disordered" evidence="1">
    <location>
        <begin position="1"/>
        <end position="101"/>
    </location>
</feature>
<feature type="region of interest" description="Disordered" evidence="1">
    <location>
        <begin position="216"/>
        <end position="236"/>
    </location>
</feature>
<feature type="compositionally biased region" description="Low complexity" evidence="1">
    <location>
        <begin position="659"/>
        <end position="684"/>
    </location>
</feature>
<feature type="compositionally biased region" description="Basic and acidic residues" evidence="1">
    <location>
        <begin position="318"/>
        <end position="328"/>
    </location>
</feature>
<feature type="compositionally biased region" description="Low complexity" evidence="1">
    <location>
        <begin position="702"/>
        <end position="719"/>
    </location>
</feature>
<proteinExistence type="predicted"/>
<feature type="compositionally biased region" description="Acidic residues" evidence="1">
    <location>
        <begin position="411"/>
        <end position="424"/>
    </location>
</feature>
<dbReference type="Proteomes" id="UP000077521">
    <property type="component" value="Unassembled WGS sequence"/>
</dbReference>
<evidence type="ECO:0000256" key="2">
    <source>
        <dbReference type="SAM" id="Phobius"/>
    </source>
</evidence>
<evidence type="ECO:0000313" key="3">
    <source>
        <dbReference type="EMBL" id="KAE8246844.1"/>
    </source>
</evidence>
<sequence>MSASFLHGNAHPSPPSHLTCKPFQLQPAPRPKNTLRKQSSKDSTMSKASSAAKTCGSRSPAASANLLTPADFREIMSTTPDPSAELLDGHKCDEGTNDVKSSSTKFTERFSCVIIPEQEEADKGADPGLPALSDSTKLPLPSSTEAPKSFDKGPNRWRGALPYRTSPTAPQDGCNPSTRGQTIQIRLIQPEDSPTSSCGQVIEPTTNTACLAVKKPKNSATTPTHQNRRRGDGWGGLRAPSSWFETTFVPGPLATPTPSAMDDGERRMLAVSSTATSTARGSTKRKSLLAKGSGAIANIVSMEVPPLPGVPFLAIGSKKKDQVKEKQDPSTVREGWARSARSEDEDDTSEMKDTRIRWAESPGRSGLQPLGDGNRRDWQDQSSSTPALPKTDDGDAATRFATNRRPRHGQDDDDDDGEDADDEDERWKERLVLALQAAVRHAATAASDMRASFVSVGSRHPKSRSKSKKVNRNGRGHGPQGGDDALEMVEVEVDRLGYEERPGHGGRAGSDPFLSRKEKDAREEGDAVSATWFGSQFADSQSGRGAERSAAKATFTSKQGGDTEQQQRRGWKHVLGWAMLVLLFLALLSNIVVLNVKVLSKASHDQQEPLAASTSALSTSATSPAAAAPVNASTTATTTSTPTLTSTGPTMPAGMSPASLSTNTGTLGPSTSSTPSTSQMLTPPTFTPLYGNPAQPAVTYVPATSAPSPAASPSQPAQAGMVRRRFGTRNPLFLKKRHQKVGRRSLTST</sequence>
<reference evidence="3" key="1">
    <citation type="submission" date="2016-04" db="EMBL/GenBank/DDBJ databases">
        <authorList>
            <person name="Nguyen H.D."/>
            <person name="Samba Siva P."/>
            <person name="Cullis J."/>
            <person name="Levesque C.A."/>
            <person name="Hambleton S."/>
        </authorList>
    </citation>
    <scope>NUCLEOTIDE SEQUENCE</scope>
    <source>
        <strain evidence="3">DAOMC 236416</strain>
    </source>
</reference>
<evidence type="ECO:0000313" key="4">
    <source>
        <dbReference type="Proteomes" id="UP000077521"/>
    </source>
</evidence>
<keyword evidence="4" id="KW-1185">Reference proteome</keyword>
<reference evidence="3" key="2">
    <citation type="journal article" date="2019" name="IMA Fungus">
        <title>Genome sequencing and comparison of five Tilletia species to identify candidate genes for the detection of regulated species infecting wheat.</title>
        <authorList>
            <person name="Nguyen H.D.T."/>
            <person name="Sultana T."/>
            <person name="Kesanakurti P."/>
            <person name="Hambleton S."/>
        </authorList>
    </citation>
    <scope>NUCLEOTIDE SEQUENCE</scope>
    <source>
        <strain evidence="3">DAOMC 236416</strain>
    </source>
</reference>
<feature type="compositionally biased region" description="Polar residues" evidence="1">
    <location>
        <begin position="554"/>
        <end position="564"/>
    </location>
</feature>
<feature type="region of interest" description="Disordered" evidence="1">
    <location>
        <begin position="539"/>
        <end position="566"/>
    </location>
</feature>
<feature type="compositionally biased region" description="Basic and acidic residues" evidence="1">
    <location>
        <begin position="349"/>
        <end position="358"/>
    </location>
</feature>